<dbReference type="RefSeq" id="XP_066709429.1">
    <property type="nucleotide sequence ID" value="XM_066864468.1"/>
</dbReference>
<dbReference type="Proteomes" id="UP001480595">
    <property type="component" value="Unassembled WGS sequence"/>
</dbReference>
<organism evidence="2 3">
    <name type="scientific">Apiospora phragmitis</name>
    <dbReference type="NCBI Taxonomy" id="2905665"/>
    <lineage>
        <taxon>Eukaryota</taxon>
        <taxon>Fungi</taxon>
        <taxon>Dikarya</taxon>
        <taxon>Ascomycota</taxon>
        <taxon>Pezizomycotina</taxon>
        <taxon>Sordariomycetes</taxon>
        <taxon>Xylariomycetidae</taxon>
        <taxon>Amphisphaeriales</taxon>
        <taxon>Apiosporaceae</taxon>
        <taxon>Apiospora</taxon>
    </lineage>
</organism>
<feature type="region of interest" description="Disordered" evidence="1">
    <location>
        <begin position="245"/>
        <end position="280"/>
    </location>
</feature>
<comment type="caution">
    <text evidence="2">The sequence shown here is derived from an EMBL/GenBank/DDBJ whole genome shotgun (WGS) entry which is preliminary data.</text>
</comment>
<protein>
    <recommendedName>
        <fullName evidence="4">HNH nuclease domain-containing protein</fullName>
    </recommendedName>
</protein>
<proteinExistence type="predicted"/>
<dbReference type="EMBL" id="JAQQWL010000013">
    <property type="protein sequence ID" value="KAK8042576.1"/>
    <property type="molecule type" value="Genomic_DNA"/>
</dbReference>
<evidence type="ECO:0000256" key="1">
    <source>
        <dbReference type="SAM" id="MobiDB-lite"/>
    </source>
</evidence>
<evidence type="ECO:0000313" key="2">
    <source>
        <dbReference type="EMBL" id="KAK8042576.1"/>
    </source>
</evidence>
<reference evidence="2 3" key="1">
    <citation type="submission" date="2023-01" db="EMBL/GenBank/DDBJ databases">
        <title>Analysis of 21 Apiospora genomes using comparative genomics revels a genus with tremendous synthesis potential of carbohydrate active enzymes and secondary metabolites.</title>
        <authorList>
            <person name="Sorensen T."/>
        </authorList>
    </citation>
    <scope>NUCLEOTIDE SEQUENCE [LARGE SCALE GENOMIC DNA]</scope>
    <source>
        <strain evidence="2 3">CBS 135458</strain>
    </source>
</reference>
<dbReference type="GeneID" id="92097531"/>
<accession>A0ABR1T978</accession>
<sequence length="579" mass="65661">MGRECLIQRHQPATISRDALGDGNPDFLVGCPDEKAYCQWDLPRNTLDFNLVCKFTINRRNQNILTHYYLHYLFLHEPTPLLDTPATTAHHRLAKIDTPPISSPFYKNEALPAPGNEIPPADAPRYRRKQFAAAEHVKQKLGVLINTPRAPGTKRAPLAREEVNLRTLLAFLQCPDAEIEGLHFILEFPHMYDAAQVEEPLHILSDNATTIEHAKHLKKLWQGHFTRMFGAQGKKVIETDLGCEDDETSAMTSDKGKGKEKPTHDIAGPSSTPKKRKPVQIQATADLQTELKHRASARDKDTLAAQEHVPESYGKKCTFTHTMQSIDGTHIIANHLSSKTDSRRVVAFHQALVSFFPPEVTSRIFELLSGSPTCNILPLETGLHRAWGGFHLVIRPMPLEQDEEDDGKTLKLQFLRFNPEDPLHSKCIYEVRGPDEDAAKSGMVDWERGEEKLADVTIQTGDVYIIRTSDPKEHPLSCRDFLNLQYHLHVILHALKARGALESIFRGPPPDIDGDMLRSWDLQELEEPDRSFSFWELIVIFAIRQKVISRDDGWKWLIALENLDQTLEAEPEDQEDELS</sequence>
<feature type="compositionally biased region" description="Basic and acidic residues" evidence="1">
    <location>
        <begin position="254"/>
        <end position="264"/>
    </location>
</feature>
<gene>
    <name evidence="2" type="ORF">PG994_013059</name>
</gene>
<evidence type="ECO:0000313" key="3">
    <source>
        <dbReference type="Proteomes" id="UP001480595"/>
    </source>
</evidence>
<name>A0ABR1T978_9PEZI</name>
<keyword evidence="3" id="KW-1185">Reference proteome</keyword>
<evidence type="ECO:0008006" key="4">
    <source>
        <dbReference type="Google" id="ProtNLM"/>
    </source>
</evidence>